<sequence length="484" mass="51202">MHTPILVRLRHSGALEASALVAAVLLAAAILLGGSSRPSFGNMALQLMGLGALLFAFVRRDRVPDGPIGRVVLILLVLAAALPLLYTVPLPPSIWTALPGREEAVKTYQAASIPLPWHAAGLRAGTGIAAALYLLAPAAVLFATVRATETQRWNLVYILLALVAVSVFLGLAQAALGNRNTIKVYGTSSINGALGFFANRNHLATLLLCAIPLAAACSIRWSRGREPIERMAAIAGAVLIGLAILGIAATTARAGLVLILPMIVGAMALFVRFRKLTLSESDSRDEDRAAGRWMLPVGLGLALILGLALALHSFGAALTGRVQSQGLVDAGRLGFYKVTGEAIEQYLPIGSGPTTFTQVYAMREPVEQVASTFVNHAHNDYYEIALEYGVFGVILVAVFLAWFLWAAATAWLGRANSPSLLGSAASVAILAVLLHSLGDYPLRTTTMACVFALLCGLLVPAPRRVRRTSDAASQQRMRRRVAAP</sequence>
<organism evidence="7 8">
    <name type="scientific">Sphingomonas desiccabilis</name>
    <dbReference type="NCBI Taxonomy" id="429134"/>
    <lineage>
        <taxon>Bacteria</taxon>
        <taxon>Pseudomonadati</taxon>
        <taxon>Pseudomonadota</taxon>
        <taxon>Alphaproteobacteria</taxon>
        <taxon>Sphingomonadales</taxon>
        <taxon>Sphingomonadaceae</taxon>
        <taxon>Sphingomonas</taxon>
    </lineage>
</organism>
<feature type="transmembrane region" description="Helical" evidence="5">
    <location>
        <begin position="12"/>
        <end position="34"/>
    </location>
</feature>
<feature type="domain" description="O-antigen ligase-related" evidence="6">
    <location>
        <begin position="240"/>
        <end position="396"/>
    </location>
</feature>
<feature type="transmembrane region" description="Helical" evidence="5">
    <location>
        <begin position="388"/>
        <end position="408"/>
    </location>
</feature>
<dbReference type="AlphaFoldDB" id="A0A4Q2IZK4"/>
<evidence type="ECO:0000256" key="3">
    <source>
        <dbReference type="ARBA" id="ARBA00022989"/>
    </source>
</evidence>
<dbReference type="Proteomes" id="UP000292347">
    <property type="component" value="Unassembled WGS sequence"/>
</dbReference>
<feature type="transmembrane region" description="Helical" evidence="5">
    <location>
        <begin position="70"/>
        <end position="88"/>
    </location>
</feature>
<name>A0A4Q2IZK4_9SPHN</name>
<feature type="transmembrane region" description="Helical" evidence="5">
    <location>
        <begin position="231"/>
        <end position="249"/>
    </location>
</feature>
<evidence type="ECO:0000256" key="2">
    <source>
        <dbReference type="ARBA" id="ARBA00022692"/>
    </source>
</evidence>
<dbReference type="Pfam" id="PF04932">
    <property type="entry name" value="Wzy_C"/>
    <property type="match status" value="1"/>
</dbReference>
<dbReference type="PANTHER" id="PTHR37422">
    <property type="entry name" value="TEICHURONIC ACID BIOSYNTHESIS PROTEIN TUAE"/>
    <property type="match status" value="1"/>
</dbReference>
<keyword evidence="3 5" id="KW-1133">Transmembrane helix</keyword>
<feature type="transmembrane region" description="Helical" evidence="5">
    <location>
        <begin position="40"/>
        <end position="58"/>
    </location>
</feature>
<evidence type="ECO:0000256" key="1">
    <source>
        <dbReference type="ARBA" id="ARBA00004141"/>
    </source>
</evidence>
<keyword evidence="8" id="KW-1185">Reference proteome</keyword>
<keyword evidence="4 5" id="KW-0472">Membrane</keyword>
<dbReference type="InterPro" id="IPR051533">
    <property type="entry name" value="WaaL-like"/>
</dbReference>
<evidence type="ECO:0000256" key="4">
    <source>
        <dbReference type="ARBA" id="ARBA00023136"/>
    </source>
</evidence>
<evidence type="ECO:0000313" key="8">
    <source>
        <dbReference type="Proteomes" id="UP000292347"/>
    </source>
</evidence>
<feature type="transmembrane region" description="Helical" evidence="5">
    <location>
        <begin position="444"/>
        <end position="461"/>
    </location>
</feature>
<gene>
    <name evidence="7" type="ORF">EO081_03275</name>
</gene>
<dbReference type="PANTHER" id="PTHR37422:SF13">
    <property type="entry name" value="LIPOPOLYSACCHARIDE BIOSYNTHESIS PROTEIN PA4999-RELATED"/>
    <property type="match status" value="1"/>
</dbReference>
<accession>A0A4Q2IZK4</accession>
<evidence type="ECO:0000256" key="5">
    <source>
        <dbReference type="SAM" id="Phobius"/>
    </source>
</evidence>
<feature type="transmembrane region" description="Helical" evidence="5">
    <location>
        <begin position="293"/>
        <end position="314"/>
    </location>
</feature>
<protein>
    <recommendedName>
        <fullName evidence="6">O-antigen ligase-related domain-containing protein</fullName>
    </recommendedName>
</protein>
<dbReference type="OrthoDB" id="7628239at2"/>
<feature type="transmembrane region" description="Helical" evidence="5">
    <location>
        <begin position="202"/>
        <end position="219"/>
    </location>
</feature>
<dbReference type="InterPro" id="IPR007016">
    <property type="entry name" value="O-antigen_ligase-rel_domated"/>
</dbReference>
<comment type="subcellular location">
    <subcellularLocation>
        <location evidence="1">Membrane</location>
        <topology evidence="1">Multi-pass membrane protein</topology>
    </subcellularLocation>
</comment>
<comment type="caution">
    <text evidence="7">The sequence shown here is derived from an EMBL/GenBank/DDBJ whole genome shotgun (WGS) entry which is preliminary data.</text>
</comment>
<feature type="transmembrane region" description="Helical" evidence="5">
    <location>
        <begin position="155"/>
        <end position="176"/>
    </location>
</feature>
<keyword evidence="2 5" id="KW-0812">Transmembrane</keyword>
<proteinExistence type="predicted"/>
<feature type="transmembrane region" description="Helical" evidence="5">
    <location>
        <begin position="255"/>
        <end position="273"/>
    </location>
</feature>
<feature type="transmembrane region" description="Helical" evidence="5">
    <location>
        <begin position="124"/>
        <end position="143"/>
    </location>
</feature>
<evidence type="ECO:0000313" key="7">
    <source>
        <dbReference type="EMBL" id="RXZ34704.1"/>
    </source>
</evidence>
<dbReference type="GO" id="GO:0016020">
    <property type="term" value="C:membrane"/>
    <property type="evidence" value="ECO:0007669"/>
    <property type="project" value="UniProtKB-SubCell"/>
</dbReference>
<reference evidence="7 8" key="1">
    <citation type="submission" date="2019-01" db="EMBL/GenBank/DDBJ databases">
        <title>Sphingomonas mucosissima sp. nov. and Sphingomonas desiccabilis sp. nov., from biological soil crusts in the Colorado Plateau, USA.</title>
        <authorList>
            <person name="Zhu D."/>
        </authorList>
    </citation>
    <scope>NUCLEOTIDE SEQUENCE [LARGE SCALE GENOMIC DNA]</scope>
    <source>
        <strain evidence="7 8">CP1D</strain>
    </source>
</reference>
<feature type="transmembrane region" description="Helical" evidence="5">
    <location>
        <begin position="420"/>
        <end position="438"/>
    </location>
</feature>
<dbReference type="EMBL" id="SDPT01000001">
    <property type="protein sequence ID" value="RXZ34704.1"/>
    <property type="molecule type" value="Genomic_DNA"/>
</dbReference>
<evidence type="ECO:0000259" key="6">
    <source>
        <dbReference type="Pfam" id="PF04932"/>
    </source>
</evidence>